<sequence length="75" mass="8235">MGTLVGSIAERLVGGDAVHPHVINFLWNPWQSRVSFVLKAIGDGQFVHRENLVSHNHWEGDLRDSGINFVSGISG</sequence>
<keyword evidence="1" id="KW-1185">Reference proteome</keyword>
<protein>
    <submittedName>
        <fullName evidence="2">Uncharacterized protein</fullName>
    </submittedName>
</protein>
<evidence type="ECO:0000313" key="2">
    <source>
        <dbReference type="WBParaSite" id="nRc.2.0.1.t21150-RA"/>
    </source>
</evidence>
<proteinExistence type="predicted"/>
<evidence type="ECO:0000313" key="1">
    <source>
        <dbReference type="Proteomes" id="UP000887565"/>
    </source>
</evidence>
<accession>A0A915J4T2</accession>
<reference evidence="2" key="1">
    <citation type="submission" date="2022-11" db="UniProtKB">
        <authorList>
            <consortium name="WormBaseParasite"/>
        </authorList>
    </citation>
    <scope>IDENTIFICATION</scope>
</reference>
<name>A0A915J4T2_ROMCU</name>
<organism evidence="1 2">
    <name type="scientific">Romanomermis culicivorax</name>
    <name type="common">Nematode worm</name>
    <dbReference type="NCBI Taxonomy" id="13658"/>
    <lineage>
        <taxon>Eukaryota</taxon>
        <taxon>Metazoa</taxon>
        <taxon>Ecdysozoa</taxon>
        <taxon>Nematoda</taxon>
        <taxon>Enoplea</taxon>
        <taxon>Dorylaimia</taxon>
        <taxon>Mermithida</taxon>
        <taxon>Mermithoidea</taxon>
        <taxon>Mermithidae</taxon>
        <taxon>Romanomermis</taxon>
    </lineage>
</organism>
<dbReference type="WBParaSite" id="nRc.2.0.1.t21150-RA">
    <property type="protein sequence ID" value="nRc.2.0.1.t21150-RA"/>
    <property type="gene ID" value="nRc.2.0.1.g21150"/>
</dbReference>
<dbReference type="AlphaFoldDB" id="A0A915J4T2"/>
<dbReference type="Proteomes" id="UP000887565">
    <property type="component" value="Unplaced"/>
</dbReference>